<keyword evidence="4" id="KW-0597">Phosphoprotein</keyword>
<dbReference type="SMART" id="SM00823">
    <property type="entry name" value="PKS_PP"/>
    <property type="match status" value="3"/>
</dbReference>
<dbReference type="GO" id="GO:0004312">
    <property type="term" value="F:fatty acid synthase activity"/>
    <property type="evidence" value="ECO:0007669"/>
    <property type="project" value="TreeGrafter"/>
</dbReference>
<dbReference type="Gene3D" id="3.40.50.1820">
    <property type="entry name" value="alpha/beta hydrolase"/>
    <property type="match status" value="1"/>
</dbReference>
<feature type="domain" description="Ketosynthase family 3 (KS3)" evidence="12">
    <location>
        <begin position="1848"/>
        <end position="2274"/>
    </location>
</feature>
<dbReference type="SUPFAM" id="SSF52151">
    <property type="entry name" value="FabD/lysophospholipase-like"/>
    <property type="match status" value="3"/>
</dbReference>
<dbReference type="GO" id="GO:0033068">
    <property type="term" value="P:macrolide biosynthetic process"/>
    <property type="evidence" value="ECO:0007669"/>
    <property type="project" value="UniProtKB-ARBA"/>
</dbReference>
<keyword evidence="6" id="KW-0045">Antibiotic biosynthesis</keyword>
<dbReference type="SUPFAM" id="SSF53474">
    <property type="entry name" value="alpha/beta-Hydrolases"/>
    <property type="match status" value="1"/>
</dbReference>
<dbReference type="SMART" id="SM00825">
    <property type="entry name" value="PKS_KS"/>
    <property type="match status" value="3"/>
</dbReference>
<keyword evidence="5" id="KW-0808">Transferase</keyword>
<feature type="region of interest" description="Disordered" evidence="10">
    <location>
        <begin position="1352"/>
        <end position="1406"/>
    </location>
</feature>
<evidence type="ECO:0000259" key="11">
    <source>
        <dbReference type="PROSITE" id="PS50075"/>
    </source>
</evidence>
<dbReference type="PROSITE" id="PS50075">
    <property type="entry name" value="CARRIER"/>
    <property type="match status" value="3"/>
</dbReference>
<dbReference type="InterPro" id="IPR013968">
    <property type="entry name" value="PKS_KR"/>
</dbReference>
<dbReference type="InterPro" id="IPR016039">
    <property type="entry name" value="Thiolase-like"/>
</dbReference>
<feature type="domain" description="Ketosynthase family 3 (KS3)" evidence="12">
    <location>
        <begin position="3474"/>
        <end position="3900"/>
    </location>
</feature>
<feature type="region of interest" description="C-terminal hotdog fold" evidence="9">
    <location>
        <begin position="1027"/>
        <end position="1175"/>
    </location>
</feature>
<dbReference type="InterPro" id="IPR032821">
    <property type="entry name" value="PKS_assoc"/>
</dbReference>
<dbReference type="FunFam" id="1.10.1200.10:FF:000007">
    <property type="entry name" value="Probable polyketide synthase pks17"/>
    <property type="match status" value="3"/>
</dbReference>
<evidence type="ECO:0000256" key="7">
    <source>
        <dbReference type="ARBA" id="ARBA00023268"/>
    </source>
</evidence>
<dbReference type="Pfam" id="PF16197">
    <property type="entry name" value="KAsynt_C_assoc"/>
    <property type="match status" value="3"/>
</dbReference>
<dbReference type="InterPro" id="IPR049900">
    <property type="entry name" value="PKS_mFAS_DH"/>
</dbReference>
<dbReference type="PANTHER" id="PTHR43775">
    <property type="entry name" value="FATTY ACID SYNTHASE"/>
    <property type="match status" value="1"/>
</dbReference>
<evidence type="ECO:0000256" key="4">
    <source>
        <dbReference type="ARBA" id="ARBA00022553"/>
    </source>
</evidence>
<feature type="region of interest" description="Disordered" evidence="10">
    <location>
        <begin position="2934"/>
        <end position="2977"/>
    </location>
</feature>
<dbReference type="InterPro" id="IPR020806">
    <property type="entry name" value="PKS_PP-bd"/>
</dbReference>
<dbReference type="Pfam" id="PF00698">
    <property type="entry name" value="Acyl_transf_1"/>
    <property type="match status" value="3"/>
</dbReference>
<dbReference type="Proteomes" id="UP000606172">
    <property type="component" value="Unassembled WGS sequence"/>
</dbReference>
<dbReference type="Gene3D" id="1.10.1200.10">
    <property type="entry name" value="ACP-like"/>
    <property type="match status" value="3"/>
</dbReference>
<dbReference type="InterPro" id="IPR020841">
    <property type="entry name" value="PKS_Beta-ketoAc_synthase_dom"/>
</dbReference>
<dbReference type="SUPFAM" id="SSF51735">
    <property type="entry name" value="NAD(P)-binding Rossmann-fold domains"/>
    <property type="match status" value="6"/>
</dbReference>
<dbReference type="InterPro" id="IPR036291">
    <property type="entry name" value="NAD(P)-bd_dom_sf"/>
</dbReference>
<dbReference type="SUPFAM" id="SSF53901">
    <property type="entry name" value="Thiolase-like"/>
    <property type="match status" value="3"/>
</dbReference>
<dbReference type="InterPro" id="IPR018201">
    <property type="entry name" value="Ketoacyl_synth_AS"/>
</dbReference>
<dbReference type="Pfam" id="PF08990">
    <property type="entry name" value="Docking"/>
    <property type="match status" value="1"/>
</dbReference>
<dbReference type="Pfam" id="PF18369">
    <property type="entry name" value="PKS_DE"/>
    <property type="match status" value="1"/>
</dbReference>
<comment type="caution">
    <text evidence="14">The sequence shown here is derived from an EMBL/GenBank/DDBJ whole genome shotgun (WGS) entry which is preliminary data.</text>
</comment>
<dbReference type="PROSITE" id="PS52019">
    <property type="entry name" value="PKS_MFAS_DH"/>
    <property type="match status" value="2"/>
</dbReference>
<dbReference type="InterPro" id="IPR036736">
    <property type="entry name" value="ACP-like_sf"/>
</dbReference>
<dbReference type="InterPro" id="IPR029058">
    <property type="entry name" value="AB_hydrolase_fold"/>
</dbReference>
<dbReference type="InterPro" id="IPR042104">
    <property type="entry name" value="PKS_dehydratase_sf"/>
</dbReference>
<dbReference type="Gene3D" id="3.40.47.10">
    <property type="match status" value="3"/>
</dbReference>
<dbReference type="SMART" id="SM00827">
    <property type="entry name" value="PKS_AT"/>
    <property type="match status" value="3"/>
</dbReference>
<feature type="domain" description="Carrier" evidence="11">
    <location>
        <begin position="3381"/>
        <end position="3456"/>
    </location>
</feature>
<dbReference type="InterPro" id="IPR015083">
    <property type="entry name" value="NorB/c/GfsB-D-like_docking"/>
</dbReference>
<evidence type="ECO:0000256" key="2">
    <source>
        <dbReference type="ARBA" id="ARBA00004792"/>
    </source>
</evidence>
<evidence type="ECO:0000256" key="3">
    <source>
        <dbReference type="ARBA" id="ARBA00022450"/>
    </source>
</evidence>
<dbReference type="SMART" id="SM00824">
    <property type="entry name" value="PKS_TE"/>
    <property type="match status" value="1"/>
</dbReference>
<sequence length="5472" mass="568103">MSNDSKLVDYLKWVTADLHQTRQRLLEVESEKHAPIAIVGMSCRLPGGVRSPEDLWRMLTEERDGITTFPADRGWDLGSLAQGSVTTQGGFVDAGDFDAGFFGISPREALAMDPQQRLLLETSWEAFERAGLDPASLRGSRTGVFVGMAGVDYAGVVMNSREDTEGHATTGLAASVLSGRISYAFGLEGPAVTLDTACSSSLVALHMAAHALRAGECSLALAAGVTVLSTPMSFAGFGRQGGLAADGRCKAFADAADGTGWSEGVGVLVLERLSDARRHGHKVLAVVRGSAVNQDGASNGITAPNGPSQQRVITQALASAGLSPADVDAVEGHGTGTPLGDPIEAQALLATYGEARPEGRPLLLGSLKSNIGHAQAAAGVAGVIKTVLALRHGLLPKTLHVDAPSSHVDWSAGGVELLTEARPWPEVDRPRRAGVSSFGISGTNAHVIVEGVPAEEECSAEAAPGVVPWVVSAKSEAALRDRIEQVTGQDELSRQDVGVTLAGWSRLEHRALLLADAGCVTEVARGTAAERSSAVLFSGQGSQRLGMGRELHARFPVFADAFDAVCGELDLPLREVVWGEDAGLLDQTAYAQAGLFAVEVALFRLVESWGVRPDFVAGHSIGEVAAAHVAGVFSLADACALVAARGRLMQALPAGGAMVAVQATEAEVLPLLSGGVSVAAVNGPSSVVVSGDEHAVERVRAHFEELGRKTTRLRVSHAFHSPLMEPMLEDFRQVVAGLSFGEPVIPLVSNVTGGLADADLVCTPDYWVRHVRDTVRFGDGVRVLCDAGVSAFLELGPDGVLAALARQAADEAEPVAAAVLRPGRPEAATLLTGLGRVHVAGVPVDWAKVFDGTGARRVDLPAYPFQHEHYWPRAATRLGDVGGAGLAPAEHPLLGAVIALADSEGMLLTGRLSPRERPWSAGHGAGGAVVFPGEALLELVTRAADQVGCGRVESLTLAAPLVLPDDGAVVVQLSVGAQDGGGVRTVRCFSRPDDGPESPWSEHATGTLIAGDPPAVPEKSPEWPPRGAVVMDIGEDETAFDGLRSAWRRGDEVFVEAALSGEAARYAEHFGLHPALLGAVLQPLGVYGGADGSPDGLAPVSWGGVTLHAVGATAVRARAVRTGENTLPGDTVPGDTVLRDAASLTVSLSVFDCEGGPVLSAESVVLSPRRPADLPDSPPRRDGTLLRLEWLPATDAPAAEPVRGVALGSEDLGLGACAASLADLGPEVPPLVAAPVYGIGPRGPVASAHELCGRTLTLIQEWLAEERYAGSRLVVVTRGAMSTTAGEDVPDLAAAAVWGLVASAQSENPGRFVLVDAEPGARIPWAEVLTAGEPQVAVRDGRVLVARLAGLPSDSDTARNGDGARSKHDRPAVEQGSLTVAGVGTEVGPGASGPPTANDERAETGGAGTLSTAEAPGVLAAKGECAETGGVGTVSAAGAPGVLTPKGECAETGGVGTVPTAEVPGVPTATWPEDGTVLVTGGTGGLGREVARHLVVRHGVRSLVLLSRRGLSAPGSAEVVAELSAAGARVVVEACDAADREALAAVLGRIPGESPLVGVVHAAGVLDDGVVTSLSAERVSGVLRAKVDAAWNLHELTSHLDLSAFVLFSSVAGVMGGAGQAAYAAGNVFLDALARHRAAHGLVARSVAWGAWVPTGGMTATLSEDDLRRIRTSGITPLTVEQGLALFDAAPDSGEPFVVALGALDGTGARHEVPPLFRKLVRPGRRRAAASSGSAAASALTARLDGLRESERTRLLLDMVRSEAAAVLGHVSSAAVGQDREFHDLGFDSLTALELRNRLTAATGLRLPATLIFDHPTPAVLTAHLLAELLGGHSDTDTPAAVPASPADDPVVIVGMACRLPGRVNSPEDLWRLVLDGGEGITDFPTDRGWDLDALLSGPRGARGRSATAKGGFLHGVAEFDAAFFGISPREALAMDPQQRLLLETSWEAVERAAIDPTSLRGSRTGVFVGTGGQDYITLVMNSSDDVEGHASTGLAASVVSGRVSYTLGLTGPAVTIDTACSSSLVAMHLAAQSLRAGECSLALAGGVTVMSSSLGFPGFTRQGGLAPDGRCKSFADAADGTGWSEGVGVVVLERLSDARRHGHTVLAVVRGSAVNQDGASNGLTAPSGPAQQRVIRQALANAGLSPSEVDAVEAHGTGTTLGDPIEAQALLATYGRGRAGGRPLLLGSLKSNIGHTQAAAGVAGVIKTVMALGHGLLPRTLHVDEPSTHVDWSAGAVELLTEATAWPEADRPRRAAVSSFGISGTNAHMIIEQAPPEEAVAEEPVISPTVVPWVVSGKSEAALRDQMTRLRTLTALGDQVAQGRMLAGDTPSEGGVVSVPGSDGSAEVAPGGERDCGMAWDTRSDAGDHPEAEPGARDGVVKRSAMRGREGRIGASPLDVGRSLAGRSVFAHRVVLLAGADGAVEVARGEAGERSVALLFSGQGGQRLGMGRELHARFPVFAAAFDATCERLDRHLAPPLRSVMWGDDEQALHEMDYSCVALFALQVALYRLVESWGVRPDVVAGHSAGEVAAAHVAGVFSLDDACTLAAARGRLMTALPDTGTMLAVQATEAEMRAHLDHVDPDGVAVAIGVVNGPSSLVVSGEAEAVERVGAHFSAQGRKTTRLRPTRASHSPLMDPMLDELREIAAGLSYGEPTLTLVSNVTGEVAPADLVCTPDYWAKHVRATVRFADGLRAASEAGANAFLELGPDGVLAALAQHALGEGHVAASVLRRDRSEETSLLTGLAQVHVAGVPVDWEKVFDGTGAGRIDLPTYPFQRERYWPQPGTSAAGPPDATDSRFWAAVEEGDLGFLARDLRVDAEALGAVLPALSSWRRQLADQSMLDALRYHESWKPLSSVTPARPDGPWLVVLPERGADEEWTAAVLRALRPGAVCVNVTSIERGHLAEALREPAAAGVRFAGVLSLLALSESAHPGSTRDAGREVAVDAAEADARRAADTPGMPHAPSPGTPDPAGVQVAAATAVLLQALRDARIGAPVWCVTREAVAVAPTEPGPEPSQAGVWGVGRVAALERPEQWGGLVDLPAELDEEVLRRFAGALGTPSGEDQLAVRSSAVYGRRLVQAPAGATDAGWRPRGTVLITGGTGGRAAHLARWLAGAGAEHLLLVSRRGPRAPGADELAAELRRMGARVSVVACDAADREGLAAVLAGVPEHLPLTAVVHAADQVDDGLLDDLNPGRFAAVYRAKVLPALHLDDLTRGLDLSAFVLFSSVAGAVGGAGRANTGAACAVLDALARRRRARGEVATSVAWGLWVGDEGLPDQPGFDLPRRIVMPAIHPDLAVAAVRQAVTAPAGTLVLLDVAQPQLLDTLVGLRGNPLLKEIPAARQVIAQAEAAREEFVSAASGLGGHLRALPEAERLAYVCELVCTHVAAVLGYADRAAIPPEKKFRDLGFDSLTAIELPNRLNLATGLRLSATTVFDYPTAAVLAEHIVAQLLDDLPRGEVPAPGNGAADDPIVIVGMACRLPGGVRSPEDLWRLVANGGDGISPFPADRGWDMKTLLTGDRYGRGRSATFEGGFISDIAGFDAGFFGISPREALAMDPQQRLLLETSWEAFERVGIDPEALHGTRTGVFVGTSALDYSSVVAESREDVGGHVGTGLATSVISGRISYTFGLTGPAVTLDTACSSSLVALHLAVQALRNGECSLALAGGVTLMATPAGFADFTVQGGLAPDGRCKAYSDAADGTSWSEGVVALVLSRLSDARRDGHPVLAVVRGSAVNQDGASNGITAPNGPSQQRVITQALASAGLSPADVDVVEGHGTGTPLGDPIEAQALLATYGRGRVDGHPLLLGSLKSNIGHTQAAAGIAGVMKMVLAMRHGLLPKTLHLDEPSSHVDWSAGEVDLLTEARPWPEVDRPWRAGVSSFGISGTNAHVIIEAAGQEVEEGTAEVPGVVPWVVSAKSDAALRSQVERLSLLNGAPAHDVGLALTGRSAFEHRALLLAGPDGIAEVARGEAGERSLAVLFSGQGSQRLGMGRELHARFPVFADAFDAVCGELDLPLHEVVWGEDADLLDQTVYAQAGLFAVEVALFRLIESWGVRPDFVAGHSIGEVAAAHVAGVFTLADACALVAARGRLMQALPAGGAMVAVQASEAEVLPHLSGEVSIAAVNGPSSTVVSGDEHAVERVRAHFEERGVKTTRLRVSHAFHSPLMEPMLEKFRRVVAGLTFSAPALPLVSNVTGAVAEPGLVRTPGYWVRHVRDTVRFADGLRALSDAGANAYLEVGPDGVLAALAQHNLEGGDHVAAPLLRKARPEEAALLTGLAHMHVAGVPVDWAKVFDGTGARRADVPTYPFQHERYWPRPAALTGDVSSAGLVSADHPLLGAAVPLAGSDAVLFTSCVSLRVHSWLLDHRVDGQVSLPPAGLLELAVRAGDQVGCGRVAELTQEGALVFGEDDDPVVQVWVGPGDEAGHRTVRCYARPAGSAPDDPWTCLATGTLAPQDGEAGAPQWESPTWPPPGGLDVDLTGFHEAIGHGPAFHGLRSAWSRRDELFAEVELLAGVAEDARYFGLHPALLEAALHASALAGIGDEDTMAVPYSWRGVTLHAGGAAALRVRITRTGDDTVALSAVDVEGAPVLTADEVTLRVPDREAVRETRRDPLFHVEWTAPPETRADRPLTAVALGADEFGLGGSVWSLAELAAGPGDVPDLVVLSLFPADGPEEGADVPRAVHETAARVLDLVQEWLAGDRFAASRLVLVTRGAVRAEDGDAVHDLAGGAAWGLLRSAHSEHPDRFALLDVRGKEDVAAVLPELPGLLATGEAQFVVRHGTPRVGRLAVLPQLPEDAVDGSREWDPEGTVLITGGTGALGRHLARRLAVRGFRHLLLTSRRGPDAPGAAELVAELGGLGARATVAACDVADRDALSALLAAVPAGHPLTAVVHTAGVLDDGVVTALTPERLSAVFRPKVDAAWHLHDLTRDQNLAAFITYSSVAGVMGSPGQGNYAAANSFLDAVIEHRRALGLAGMSLAWGPWADDGMAGGLSATDMRRMQSGGMPPLSVDQGLRLFEAAVRTGMPLVVPLGLAGGTMRPPPGEIPPLFRGLIKSARRTAANAAADADTFTRRLLDMNERDRGSYVVEVVCAEAALVLGHPSPSSIEPGRDFYELGFDSLTSVELRNRLSAATGLRLPATVVFDSGTPAELARWLRSELATQPGDAAGGGQVAVLSGEPEIDSLERMFLDALADGKIAECQRVISTVAALRPTFEAAAELEDLPWATTLAEGPSRPKLICVSAPTANAGIHQYARLAAHFRGSREVCALPLVGFSAGERLPATSEVAVRVIAESALRASDGHPFVLVGHSSGGSFAYAAAGMLEHTWGIRPAGVIMLDTLSFQHKAEEGVDYSGMMRMNFAQPDVSPVRLTNSRLSAMGRWMVLLSRLEVQHTTAPVLLVRCGKPFLGVDSELLEQGQRDPRESKPLVAGAEVRFVEADHLSLVREDSELTAALMEDWLRASG</sequence>
<dbReference type="InterPro" id="IPR057326">
    <property type="entry name" value="KR_dom"/>
</dbReference>
<evidence type="ECO:0000256" key="6">
    <source>
        <dbReference type="ARBA" id="ARBA00023194"/>
    </source>
</evidence>
<evidence type="ECO:0000259" key="12">
    <source>
        <dbReference type="PROSITE" id="PS52004"/>
    </source>
</evidence>
<dbReference type="FunFam" id="3.40.47.10:FF:000019">
    <property type="entry name" value="Polyketide synthase type I"/>
    <property type="match status" value="3"/>
</dbReference>
<dbReference type="InterPro" id="IPR014030">
    <property type="entry name" value="Ketoacyl_synth_N"/>
</dbReference>
<feature type="domain" description="Carrier" evidence="11">
    <location>
        <begin position="1751"/>
        <end position="1829"/>
    </location>
</feature>
<comment type="pathway">
    <text evidence="2">Antibiotic biosynthesis.</text>
</comment>
<dbReference type="GO" id="GO:0004315">
    <property type="term" value="F:3-oxoacyl-[acyl-carrier-protein] synthase activity"/>
    <property type="evidence" value="ECO:0007669"/>
    <property type="project" value="InterPro"/>
</dbReference>
<dbReference type="Pfam" id="PF00109">
    <property type="entry name" value="ketoacyl-synt"/>
    <property type="match status" value="3"/>
</dbReference>
<dbReference type="Gene3D" id="3.40.50.11460">
    <property type="match status" value="1"/>
</dbReference>
<dbReference type="SMART" id="SM01294">
    <property type="entry name" value="PKS_PP_betabranch"/>
    <property type="match status" value="2"/>
</dbReference>
<dbReference type="Pfam" id="PF02801">
    <property type="entry name" value="Ketoacyl-synt_C"/>
    <property type="match status" value="3"/>
</dbReference>
<dbReference type="InterPro" id="IPR016035">
    <property type="entry name" value="Acyl_Trfase/lysoPLipase"/>
</dbReference>
<comment type="cofactor">
    <cofactor evidence="1">
        <name>pantetheine 4'-phosphate</name>
        <dbReference type="ChEBI" id="CHEBI:47942"/>
    </cofactor>
</comment>
<dbReference type="CDD" id="cd08952">
    <property type="entry name" value="KR_1_SDR_x"/>
    <property type="match status" value="1"/>
</dbReference>
<dbReference type="SMART" id="SM00826">
    <property type="entry name" value="PKS_DH"/>
    <property type="match status" value="2"/>
</dbReference>
<dbReference type="InterPro" id="IPR020802">
    <property type="entry name" value="TesA-like"/>
</dbReference>
<organism evidence="14 15">
    <name type="scientific">Sinosporangium siamense</name>
    <dbReference type="NCBI Taxonomy" id="1367973"/>
    <lineage>
        <taxon>Bacteria</taxon>
        <taxon>Bacillati</taxon>
        <taxon>Actinomycetota</taxon>
        <taxon>Actinomycetes</taxon>
        <taxon>Streptosporangiales</taxon>
        <taxon>Streptosporangiaceae</taxon>
        <taxon>Sinosporangium</taxon>
    </lineage>
</organism>
<dbReference type="SUPFAM" id="SSF47336">
    <property type="entry name" value="ACP-like"/>
    <property type="match status" value="2"/>
</dbReference>
<dbReference type="EMBL" id="BOOW01000040">
    <property type="protein sequence ID" value="GII95949.1"/>
    <property type="molecule type" value="Genomic_DNA"/>
</dbReference>
<dbReference type="InterPro" id="IPR014043">
    <property type="entry name" value="Acyl_transferase_dom"/>
</dbReference>
<feature type="region of interest" description="Disordered" evidence="10">
    <location>
        <begin position="4457"/>
        <end position="4480"/>
    </location>
</feature>
<evidence type="ECO:0000256" key="8">
    <source>
        <dbReference type="ARBA" id="ARBA00023315"/>
    </source>
</evidence>
<evidence type="ECO:0000313" key="15">
    <source>
        <dbReference type="Proteomes" id="UP000606172"/>
    </source>
</evidence>
<dbReference type="Gene3D" id="3.40.366.10">
    <property type="entry name" value="Malonyl-Coenzyme A Acyl Carrier Protein, domain 2"/>
    <property type="match status" value="3"/>
</dbReference>
<feature type="region of interest" description="Disordered" evidence="10">
    <location>
        <begin position="992"/>
        <end position="1023"/>
    </location>
</feature>
<keyword evidence="15" id="KW-1185">Reference proteome</keyword>
<dbReference type="PROSITE" id="PS52004">
    <property type="entry name" value="KS3_2"/>
    <property type="match status" value="3"/>
</dbReference>
<evidence type="ECO:0000259" key="13">
    <source>
        <dbReference type="PROSITE" id="PS52019"/>
    </source>
</evidence>
<dbReference type="GO" id="GO:0006633">
    <property type="term" value="P:fatty acid biosynthetic process"/>
    <property type="evidence" value="ECO:0007669"/>
    <property type="project" value="InterPro"/>
</dbReference>
<evidence type="ECO:0000256" key="5">
    <source>
        <dbReference type="ARBA" id="ARBA00022679"/>
    </source>
</evidence>
<feature type="domain" description="PKS/mFAS DH" evidence="13">
    <location>
        <begin position="891"/>
        <end position="1175"/>
    </location>
</feature>
<feature type="domain" description="PKS/mFAS DH" evidence="13">
    <location>
        <begin position="4340"/>
        <end position="4613"/>
    </location>
</feature>
<dbReference type="Pfam" id="PF00975">
    <property type="entry name" value="Thioesterase"/>
    <property type="match status" value="1"/>
</dbReference>
<dbReference type="CDD" id="cd00833">
    <property type="entry name" value="PKS"/>
    <property type="match status" value="3"/>
</dbReference>
<evidence type="ECO:0000313" key="14">
    <source>
        <dbReference type="EMBL" id="GII95949.1"/>
    </source>
</evidence>
<evidence type="ECO:0000256" key="1">
    <source>
        <dbReference type="ARBA" id="ARBA00001957"/>
    </source>
</evidence>
<dbReference type="FunFam" id="3.40.366.10:FF:000002">
    <property type="entry name" value="Probable polyketide synthase 2"/>
    <property type="match status" value="2"/>
</dbReference>
<dbReference type="InterPro" id="IPR016036">
    <property type="entry name" value="Malonyl_transacylase_ACP-bd"/>
</dbReference>
<dbReference type="InterPro" id="IPR020807">
    <property type="entry name" value="PKS_DH"/>
</dbReference>
<accession>A0A919RPR7</accession>
<keyword evidence="7" id="KW-0511">Multifunctional enzyme</keyword>
<name>A0A919RPR7_9ACTN</name>
<feature type="compositionally biased region" description="Basic and acidic residues" evidence="10">
    <location>
        <begin position="1356"/>
        <end position="1372"/>
    </location>
</feature>
<dbReference type="SUPFAM" id="SSF55048">
    <property type="entry name" value="Probable ACP-binding domain of malonyl-CoA ACP transacylase"/>
    <property type="match status" value="3"/>
</dbReference>
<dbReference type="Pfam" id="PF14765">
    <property type="entry name" value="PS-DH"/>
    <property type="match status" value="2"/>
</dbReference>
<protein>
    <submittedName>
        <fullName evidence="14">Uncharacterized protein</fullName>
    </submittedName>
</protein>
<evidence type="ECO:0000256" key="9">
    <source>
        <dbReference type="PROSITE-ProRule" id="PRU01363"/>
    </source>
</evidence>
<dbReference type="Gene3D" id="3.40.50.720">
    <property type="entry name" value="NAD(P)-binding Rossmann-like Domain"/>
    <property type="match status" value="3"/>
</dbReference>
<dbReference type="CDD" id="cd08956">
    <property type="entry name" value="KR_3_FAS_SDR_x"/>
    <property type="match status" value="2"/>
</dbReference>
<comment type="caution">
    <text evidence="9">Lacks conserved residue(s) required for the propagation of feature annotation.</text>
</comment>
<proteinExistence type="predicted"/>
<dbReference type="Pfam" id="PF00550">
    <property type="entry name" value="PP-binding"/>
    <property type="match status" value="3"/>
</dbReference>
<evidence type="ECO:0000256" key="10">
    <source>
        <dbReference type="SAM" id="MobiDB-lite"/>
    </source>
</evidence>
<feature type="domain" description="Carrier" evidence="11">
    <location>
        <begin position="5093"/>
        <end position="5168"/>
    </location>
</feature>
<reference evidence="14" key="1">
    <citation type="submission" date="2021-01" db="EMBL/GenBank/DDBJ databases">
        <title>Whole genome shotgun sequence of Sinosporangium siamense NBRC 109515.</title>
        <authorList>
            <person name="Komaki H."/>
            <person name="Tamura T."/>
        </authorList>
    </citation>
    <scope>NUCLEOTIDE SEQUENCE</scope>
    <source>
        <strain evidence="14">NBRC 109515</strain>
    </source>
</reference>
<dbReference type="InterPro" id="IPR001227">
    <property type="entry name" value="Ac_transferase_dom_sf"/>
</dbReference>
<dbReference type="InterPro" id="IPR041618">
    <property type="entry name" value="PKS_DE"/>
</dbReference>
<dbReference type="Pfam" id="PF08659">
    <property type="entry name" value="KR"/>
    <property type="match status" value="3"/>
</dbReference>
<feature type="region of interest" description="N-terminal hotdog fold" evidence="9">
    <location>
        <begin position="4340"/>
        <end position="4465"/>
    </location>
</feature>
<dbReference type="InterPro" id="IPR049552">
    <property type="entry name" value="PKS_DH_N"/>
</dbReference>
<dbReference type="InterPro" id="IPR049551">
    <property type="entry name" value="PKS_DH_C"/>
</dbReference>
<dbReference type="Pfam" id="PF22953">
    <property type="entry name" value="SpnB_Rossmann"/>
    <property type="match status" value="2"/>
</dbReference>
<dbReference type="Gene3D" id="3.10.129.110">
    <property type="entry name" value="Polyketide synthase dehydratase"/>
    <property type="match status" value="2"/>
</dbReference>
<dbReference type="InterPro" id="IPR055123">
    <property type="entry name" value="SpnB-like_Rossmann"/>
</dbReference>
<dbReference type="SMART" id="SM00822">
    <property type="entry name" value="PKS_KR"/>
    <property type="match status" value="3"/>
</dbReference>
<dbReference type="InterPro" id="IPR050091">
    <property type="entry name" value="PKS_NRPS_Biosynth_Enz"/>
</dbReference>
<dbReference type="PANTHER" id="PTHR43775:SF51">
    <property type="entry name" value="INACTIVE PHENOLPHTHIOCEROL SYNTHESIS POLYKETIDE SYNTHASE TYPE I PKS1-RELATED"/>
    <property type="match status" value="1"/>
</dbReference>
<feature type="compositionally biased region" description="Basic and acidic residues" evidence="10">
    <location>
        <begin position="2941"/>
        <end position="2959"/>
    </location>
</feature>
<dbReference type="InterPro" id="IPR009081">
    <property type="entry name" value="PP-bd_ACP"/>
</dbReference>
<dbReference type="Gene3D" id="3.30.70.3290">
    <property type="match status" value="3"/>
</dbReference>
<feature type="region of interest" description="N-terminal hotdog fold" evidence="9">
    <location>
        <begin position="891"/>
        <end position="1015"/>
    </location>
</feature>
<dbReference type="InterPro" id="IPR014031">
    <property type="entry name" value="Ketoacyl_synth_C"/>
</dbReference>
<gene>
    <name evidence="14" type="ORF">Ssi02_61800</name>
</gene>
<dbReference type="InterPro" id="IPR006162">
    <property type="entry name" value="Ppantetheine_attach_site"/>
</dbReference>
<dbReference type="Gene3D" id="6.10.140.1830">
    <property type="match status" value="1"/>
</dbReference>
<dbReference type="PROSITE" id="PS00012">
    <property type="entry name" value="PHOSPHOPANTETHEINE"/>
    <property type="match status" value="2"/>
</dbReference>
<dbReference type="PROSITE" id="PS00606">
    <property type="entry name" value="KS3_1"/>
    <property type="match status" value="3"/>
</dbReference>
<keyword evidence="3" id="KW-0596">Phosphopantetheine</keyword>
<dbReference type="RefSeq" id="WP_239130055.1">
    <property type="nucleotide sequence ID" value="NZ_BOOW01000040.1"/>
</dbReference>
<dbReference type="Pfam" id="PF21089">
    <property type="entry name" value="PKS_DH_N"/>
    <property type="match status" value="2"/>
</dbReference>
<dbReference type="GO" id="GO:0031177">
    <property type="term" value="F:phosphopantetheine binding"/>
    <property type="evidence" value="ECO:0007669"/>
    <property type="project" value="InterPro"/>
</dbReference>
<feature type="region of interest" description="C-terminal hotdog fold" evidence="9">
    <location>
        <begin position="4476"/>
        <end position="4613"/>
    </location>
</feature>
<keyword evidence="8" id="KW-0012">Acyltransferase</keyword>
<dbReference type="InterPro" id="IPR001031">
    <property type="entry name" value="Thioesterase"/>
</dbReference>
<feature type="domain" description="Ketosynthase family 3 (KS3)" evidence="12">
    <location>
        <begin position="33"/>
        <end position="451"/>
    </location>
</feature>